<protein>
    <recommendedName>
        <fullName evidence="3">Glycosyl transferase family 1 domain-containing protein</fullName>
    </recommendedName>
</protein>
<keyword evidence="1" id="KW-0808">Transferase</keyword>
<feature type="transmembrane region" description="Helical" evidence="2">
    <location>
        <begin position="1273"/>
        <end position="1294"/>
    </location>
</feature>
<dbReference type="Proteomes" id="UP001610563">
    <property type="component" value="Unassembled WGS sequence"/>
</dbReference>
<keyword evidence="1" id="KW-0328">Glycosyltransferase</keyword>
<dbReference type="Pfam" id="PF00534">
    <property type="entry name" value="Glycos_transf_1"/>
    <property type="match status" value="1"/>
</dbReference>
<gene>
    <name evidence="4" type="ORF">BJX66DRAFT_347514</name>
</gene>
<evidence type="ECO:0000256" key="1">
    <source>
        <dbReference type="ARBA" id="ARBA00022676"/>
    </source>
</evidence>
<feature type="transmembrane region" description="Helical" evidence="2">
    <location>
        <begin position="957"/>
        <end position="980"/>
    </location>
</feature>
<proteinExistence type="predicted"/>
<keyword evidence="2" id="KW-1133">Transmembrane helix</keyword>
<dbReference type="EMBL" id="JBFTWV010000146">
    <property type="protein sequence ID" value="KAL2785375.1"/>
    <property type="molecule type" value="Genomic_DNA"/>
</dbReference>
<dbReference type="InterPro" id="IPR001296">
    <property type="entry name" value="Glyco_trans_1"/>
</dbReference>
<organism evidence="4 5">
    <name type="scientific">Aspergillus keveii</name>
    <dbReference type="NCBI Taxonomy" id="714993"/>
    <lineage>
        <taxon>Eukaryota</taxon>
        <taxon>Fungi</taxon>
        <taxon>Dikarya</taxon>
        <taxon>Ascomycota</taxon>
        <taxon>Pezizomycotina</taxon>
        <taxon>Eurotiomycetes</taxon>
        <taxon>Eurotiomycetidae</taxon>
        <taxon>Eurotiales</taxon>
        <taxon>Aspergillaceae</taxon>
        <taxon>Aspergillus</taxon>
        <taxon>Aspergillus subgen. Nidulantes</taxon>
    </lineage>
</organism>
<evidence type="ECO:0000256" key="2">
    <source>
        <dbReference type="SAM" id="Phobius"/>
    </source>
</evidence>
<feature type="transmembrane region" description="Helical" evidence="2">
    <location>
        <begin position="1016"/>
        <end position="1033"/>
    </location>
</feature>
<feature type="transmembrane region" description="Helical" evidence="2">
    <location>
        <begin position="887"/>
        <end position="906"/>
    </location>
</feature>
<feature type="transmembrane region" description="Helical" evidence="2">
    <location>
        <begin position="1300"/>
        <end position="1319"/>
    </location>
</feature>
<feature type="transmembrane region" description="Helical" evidence="2">
    <location>
        <begin position="918"/>
        <end position="951"/>
    </location>
</feature>
<evidence type="ECO:0000313" key="4">
    <source>
        <dbReference type="EMBL" id="KAL2785375.1"/>
    </source>
</evidence>
<feature type="transmembrane region" description="Helical" evidence="2">
    <location>
        <begin position="1331"/>
        <end position="1349"/>
    </location>
</feature>
<dbReference type="Gene3D" id="3.40.50.2000">
    <property type="entry name" value="Glycogen Phosphorylase B"/>
    <property type="match status" value="1"/>
</dbReference>
<sequence>MEATYTGMHAIGWHVMLSTWSGGVLVVVILVTIALGALYGLFAAGRAAVKHWKRRRDAPGAPTSITRYINALRESSQPLRLRDKTARSFKTLSVYLGGVSDPPCEAQARLLSEWDVVVVNPFKQGVVRAVHNQHGSSYFVGRWDVQSCVGSTASTTNDRIFQSLGIISNFLVSCFKLPDTQQTPFHAVLLARWETHFSPAVLSLLLEYINHMGLDVWLEISPVTTADVSQYDRIDMSHVQGVIFRNGTIAPDGSHRGYFQMAQVRSTLKALAAQKPAGSCHFAMMEVIEDDVLTVHHTLRRTFKWCNYNSAMSWIGPRSALMDADVAASRRVVDEPLSALAWLREDSVGKIHDQWRLNAAIRQKDIRADALFAKLDSFLPDLAERLKVVQNMNEGGLESMSLETSGVDPLPQDHPRALDPLSISSSSIDYTGLGCFQLGLDCSKTDINDLLDAQIGLRDLNLLERIQQDELDKVASELRALLEAKPGIHERSAKFSNIQELIDLLCPSDAKSEDKLRVWVGLHSGFRTRNKTQVWGMYAIDSITGTTHIYLSSKTTDRAGTILHTFLSSRRFDRFQCLLAETFLADANKRSCPKWGLSPRLVRDIEELTPAEILRWVRRLDRSTCSQSSDLVAKVRAVCEYQLLDAPTLSQLRRKSSVEYLSGKGTPEELVHGRLEWYQSQGVPLEYTSALKVFKEVDLHLEEALAQRDTSTLSQLVAVLDTALQSTDIDARADFLAMSVFCAARKVALGEIFLEVLDRNPRPNLHHVQAACFAEFYAVGARCDAYFDMTPNELGRILFDQIRAYYQSHPPPPPPSPKDGPELPTTYASMDVDLDPNPAGHEHTSVYYRIGSLGIFAIPALIDIILLTTVGRGLYLSAFMDNADKTIGTAALMVSLLLGGAFGTWITSGGSYYMCSMAFPAASIFVMTRFIAGLAVVSIIGTVTCIGIGIGQSFRSGVVFLVYLIILTTYLMVVSAMSIYEMQGHRFQSGRLVIVTCVPILLISPLLTTWVHHDIIIYPSVLAIFLVVLLFSARRVVSKWNTWYLDIPCVTDEEVVDWYQRTHISQNPDGTWKGETPPYPTIRQTLWDRVQQEQSFRLRIWPRSTPGPFVQRLAKGHPAVILLLTWYCKYMGTRLPLPYSTTWNLQLKSAIESLVAMQKGLKQHSSFLHWVHSGQEVWGGLLYFALALMDKWTALFTGESIVGLSISSETYRLAVGFGLAYYLAGAIILDAVSKPLWALAHKDGDEQVSSLNSLRNAIASNKHQRRALYWSHFFRYTLLHVWGLAVTSALLWAFESSRAATQMYLAYVGAYSGLLWYQYSRIYARHLSDRALALGTAVGFATCVLLRLVPAGFSYSGAVGLAAGTWTAAVLAFLKATVGWAPDMTDGEERHSEVATYTCSAFDPEPDIPQSSLARAFDTIISLPLDLRNRIQPSQHSAIKEILLSPRPHRDSRISRVFPRGTDLLCHTAELWEAGKIVVEIVSPDCVLQPHEQLSSLSLSKKTCDLLHIIVIIPWNPSTDTLQDSYYTIAEALVSSTAENIFGWSHDHAILAEMLVHAPNDTNADGPLRIPEGIKHQLQFAPGERERLGIRSDESILRHLVFGVDIDQEWDLFPREVRTFLVQRARGHPHHLSGSLETWMCSRFRLSQPTDALVWLARSDLSVSLAVAVSEYAQSITPTSGVPEESEEILLCIEQSDLPGAGDKKLEVTVLTHEPSQDQVGLSSQVSDETVEPEGFRLLSFLKQKLLHSSHRMNTCIKLTVLSLVADPEYQRELHYMLRTQPSILSWLARRFLTVVWLFCKLLQNLILPLILLRGRERITALYTSMKTETATVQQDRIGLVGLDGRFTCFMHSEPDGSLQLYTYSGHCEQEPSQREGLVAISTYTSDRLLRAREEYDSKGVLTNSFVYEYAQIIPTNHAGREVPIQRVCLAGRLNSQVAHYDSRGYIVSGSAVSGTKPTRFRYWYAKANASSPEEIVRAEYALPNVTVEVAWAMPRDLGRLDEWIPFPRVTAALFVEGNKIYNAVWTYDHRFQPTLRVTLNGAEIPVPAMISDDQFNVLQRPAVNSFQCDNPLASFPLRIGTLSRLLRHNFKRHPVPVAQGRSHLWQSWKTTNEVDAVTARWLDERVLRSSDILKPYWQHRDRGELETAAEYLKANAEGILPELDLDEKISSWVPLALRFSDLESLANTNTETHSAQLNSSSSDKLHVLAMDTGTWPNEPGGVSACRRDLVDNIRRIRWHILAESANDFGIPRFQVERNVESLTILPQWGLDFLHPTHGIFERSLYSAIAEKTCTTTDDDIRANFLPILCTLVRCARMDRLRPMHVNEATQALVDLNDYFESRSWNDVWMSDVVKQTWRELWLGDDVQGRIPASEWLEAERPTISQLDNALDMWHRYLFIFSIPVPEQIPTVFQVSHHFTGATYGVLCKVKRKCTLQVWDHCISFREVTAFLSSAVSMDSLFVNNALISLGHLSCILILHHADMILPCGEYFNPGWEIELGTCEGTLQHRKLFNRKINAVVNGIANMEKYKPAKEAKKTGPPTVIMLSHVRYVKDIKTAILAADVLVNQWGFRDYRLSVFGDMQRSPGYSSECQQMIDAKDLRGHVFLKGLGDPLVALEDAWLFMNSSISEGLPLAMGEAALAGLPVVCTDVGSSFCVVTDPTTGQKFSEVVGPNDPTALATAQINILALLGPWAAFAEDKEGHIPPTLSLRPSKEDVERIAKRMYDKAEQRRKLGLLGRANIYRNFSSERYLREHEQMLRLGDYRSRWGAAAMSSKDT</sequence>
<reference evidence="4 5" key="1">
    <citation type="submission" date="2024-07" db="EMBL/GenBank/DDBJ databases">
        <title>Section-level genome sequencing and comparative genomics of Aspergillus sections Usti and Cavernicolus.</title>
        <authorList>
            <consortium name="Lawrence Berkeley National Laboratory"/>
            <person name="Nybo J.L."/>
            <person name="Vesth T.C."/>
            <person name="Theobald S."/>
            <person name="Frisvad J.C."/>
            <person name="Larsen T.O."/>
            <person name="Kjaerboelling I."/>
            <person name="Rothschild-Mancinelli K."/>
            <person name="Lyhne E.K."/>
            <person name="Kogle M.E."/>
            <person name="Barry K."/>
            <person name="Clum A."/>
            <person name="Na H."/>
            <person name="Ledsgaard L."/>
            <person name="Lin J."/>
            <person name="Lipzen A."/>
            <person name="Kuo A."/>
            <person name="Riley R."/>
            <person name="Mondo S."/>
            <person name="Labutti K."/>
            <person name="Haridas S."/>
            <person name="Pangalinan J."/>
            <person name="Salamov A.A."/>
            <person name="Simmons B.A."/>
            <person name="Magnuson J.K."/>
            <person name="Chen J."/>
            <person name="Drula E."/>
            <person name="Henrissat B."/>
            <person name="Wiebenga A."/>
            <person name="Lubbers R.J."/>
            <person name="Gomes A.C."/>
            <person name="Makela M.R."/>
            <person name="Stajich J."/>
            <person name="Grigoriev I.V."/>
            <person name="Mortensen U.H."/>
            <person name="De Vries R.P."/>
            <person name="Baker S.E."/>
            <person name="Andersen M.R."/>
        </authorList>
    </citation>
    <scope>NUCLEOTIDE SEQUENCE [LARGE SCALE GENOMIC DNA]</scope>
    <source>
        <strain evidence="4 5">CBS 209.92</strain>
    </source>
</reference>
<evidence type="ECO:0000313" key="5">
    <source>
        <dbReference type="Proteomes" id="UP001610563"/>
    </source>
</evidence>
<comment type="caution">
    <text evidence="4">The sequence shown here is derived from an EMBL/GenBank/DDBJ whole genome shotgun (WGS) entry which is preliminary data.</text>
</comment>
<name>A0ABR4FQ58_9EURO</name>
<dbReference type="PANTHER" id="PTHR12526:SF604">
    <property type="entry name" value="TRANSFERASE, PUTATIVE (AFU_ORTHOLOGUE AFUA_4G14070)-RELATED"/>
    <property type="match status" value="1"/>
</dbReference>
<feature type="transmembrane region" description="Helical" evidence="2">
    <location>
        <begin position="992"/>
        <end position="1010"/>
    </location>
</feature>
<keyword evidence="2" id="KW-0812">Transmembrane</keyword>
<evidence type="ECO:0000259" key="3">
    <source>
        <dbReference type="Pfam" id="PF00534"/>
    </source>
</evidence>
<feature type="transmembrane region" description="Helical" evidence="2">
    <location>
        <begin position="20"/>
        <end position="45"/>
    </location>
</feature>
<accession>A0ABR4FQ58</accession>
<keyword evidence="5" id="KW-1185">Reference proteome</keyword>
<keyword evidence="2" id="KW-0472">Membrane</keyword>
<feature type="transmembrane region" description="Helical" evidence="2">
    <location>
        <begin position="846"/>
        <end position="867"/>
    </location>
</feature>
<feature type="domain" description="Glycosyl transferase family 1" evidence="3">
    <location>
        <begin position="2532"/>
        <end position="2683"/>
    </location>
</feature>
<dbReference type="PANTHER" id="PTHR12526">
    <property type="entry name" value="GLYCOSYLTRANSFERASE"/>
    <property type="match status" value="1"/>
</dbReference>
<dbReference type="SUPFAM" id="SSF53756">
    <property type="entry name" value="UDP-Glycosyltransferase/glycogen phosphorylase"/>
    <property type="match status" value="1"/>
</dbReference>